<dbReference type="FunFam" id="1.10.418.10:FF:000047">
    <property type="entry name" value="Growth arrest specific 2 like 1"/>
    <property type="match status" value="1"/>
</dbReference>
<feature type="compositionally biased region" description="Basic residues" evidence="5">
    <location>
        <begin position="1"/>
        <end position="12"/>
    </location>
</feature>
<feature type="region of interest" description="Disordered" evidence="5">
    <location>
        <begin position="1"/>
        <end position="22"/>
    </location>
</feature>
<dbReference type="Gene3D" id="3.30.920.20">
    <property type="entry name" value="Gas2-like domain"/>
    <property type="match status" value="1"/>
</dbReference>
<feature type="domain" description="Calponin-homology (CH)" evidence="6">
    <location>
        <begin position="32"/>
        <end position="159"/>
    </location>
</feature>
<feature type="compositionally biased region" description="Polar residues" evidence="5">
    <location>
        <begin position="474"/>
        <end position="485"/>
    </location>
</feature>
<feature type="compositionally biased region" description="Basic residues" evidence="5">
    <location>
        <begin position="759"/>
        <end position="768"/>
    </location>
</feature>
<dbReference type="GO" id="GO:0008093">
    <property type="term" value="F:cytoskeletal anchor activity"/>
    <property type="evidence" value="ECO:0007669"/>
    <property type="project" value="TreeGrafter"/>
</dbReference>
<comment type="subcellular location">
    <subcellularLocation>
        <location evidence="1">Cytoplasm</location>
        <location evidence="1">Cytoskeleton</location>
        <location evidence="1">Stress fiber</location>
    </subcellularLocation>
</comment>
<feature type="region of interest" description="Disordered" evidence="5">
    <location>
        <begin position="474"/>
        <end position="574"/>
    </location>
</feature>
<dbReference type="GO" id="GO:0045745">
    <property type="term" value="P:positive regulation of G protein-coupled receptor signaling pathway"/>
    <property type="evidence" value="ECO:0007669"/>
    <property type="project" value="Ensembl"/>
</dbReference>
<dbReference type="GO" id="GO:0005737">
    <property type="term" value="C:cytoplasm"/>
    <property type="evidence" value="ECO:0007669"/>
    <property type="project" value="TreeGrafter"/>
</dbReference>
<feature type="region of interest" description="Disordered" evidence="5">
    <location>
        <begin position="281"/>
        <end position="458"/>
    </location>
</feature>
<dbReference type="Proteomes" id="UP000694415">
    <property type="component" value="Unplaced"/>
</dbReference>
<dbReference type="PANTHER" id="PTHR46756">
    <property type="entry name" value="TRANSGELIN"/>
    <property type="match status" value="1"/>
</dbReference>
<dbReference type="GO" id="GO:0001965">
    <property type="term" value="F:G-protein alpha-subunit binding"/>
    <property type="evidence" value="ECO:0007669"/>
    <property type="project" value="Ensembl"/>
</dbReference>
<keyword evidence="2" id="KW-0963">Cytoplasm</keyword>
<dbReference type="SMART" id="SM00033">
    <property type="entry name" value="CH"/>
    <property type="match status" value="1"/>
</dbReference>
<dbReference type="GO" id="GO:0001578">
    <property type="term" value="P:microtubule bundle formation"/>
    <property type="evidence" value="ECO:0007669"/>
    <property type="project" value="Ensembl"/>
</dbReference>
<dbReference type="CDD" id="cd21268">
    <property type="entry name" value="CH_GAS2L1_2"/>
    <property type="match status" value="1"/>
</dbReference>
<dbReference type="GO" id="GO:0031110">
    <property type="term" value="P:regulation of microtubule polymerization or depolymerization"/>
    <property type="evidence" value="ECO:0007669"/>
    <property type="project" value="Ensembl"/>
</dbReference>
<dbReference type="GO" id="GO:0060296">
    <property type="term" value="P:regulation of cilium beat frequency involved in ciliary motility"/>
    <property type="evidence" value="ECO:0007669"/>
    <property type="project" value="Ensembl"/>
</dbReference>
<feature type="compositionally biased region" description="Basic and acidic residues" evidence="5">
    <location>
        <begin position="530"/>
        <end position="549"/>
    </location>
</feature>
<dbReference type="PROSITE" id="PS51460">
    <property type="entry name" value="GAR"/>
    <property type="match status" value="1"/>
</dbReference>
<evidence type="ECO:0000256" key="5">
    <source>
        <dbReference type="SAM" id="MobiDB-lite"/>
    </source>
</evidence>
<dbReference type="AlphaFoldDB" id="A0A8C6H0J1"/>
<dbReference type="GO" id="GO:0051015">
    <property type="term" value="F:actin filament binding"/>
    <property type="evidence" value="ECO:0007669"/>
    <property type="project" value="TreeGrafter"/>
</dbReference>
<evidence type="ECO:0000256" key="3">
    <source>
        <dbReference type="ARBA" id="ARBA00023212"/>
    </source>
</evidence>
<dbReference type="GO" id="GO:0005884">
    <property type="term" value="C:actin filament"/>
    <property type="evidence" value="ECO:0007669"/>
    <property type="project" value="Ensembl"/>
</dbReference>
<dbReference type="InterPro" id="IPR036872">
    <property type="entry name" value="CH_dom_sf"/>
</dbReference>
<dbReference type="InterPro" id="IPR003108">
    <property type="entry name" value="GAR_dom"/>
</dbReference>
<feature type="compositionally biased region" description="Basic and acidic residues" evidence="5">
    <location>
        <begin position="347"/>
        <end position="364"/>
    </location>
</feature>
<dbReference type="SUPFAM" id="SSF143575">
    <property type="entry name" value="GAS2 domain-like"/>
    <property type="match status" value="1"/>
</dbReference>
<proteinExistence type="inferred from homology"/>
<reference evidence="8" key="1">
    <citation type="submission" date="2025-08" db="UniProtKB">
        <authorList>
            <consortium name="Ensembl"/>
        </authorList>
    </citation>
    <scope>IDENTIFICATION</scope>
</reference>
<dbReference type="PROSITE" id="PS50021">
    <property type="entry name" value="CH"/>
    <property type="match status" value="1"/>
</dbReference>
<comment type="similarity">
    <text evidence="4">Belongs to the GAS2 family.</text>
</comment>
<dbReference type="GO" id="GO:0051764">
    <property type="term" value="P:actin crosslink formation"/>
    <property type="evidence" value="ECO:0007669"/>
    <property type="project" value="TreeGrafter"/>
</dbReference>
<dbReference type="Pfam" id="PF02187">
    <property type="entry name" value="GAS2"/>
    <property type="match status" value="1"/>
</dbReference>
<evidence type="ECO:0000313" key="8">
    <source>
        <dbReference type="Ensembl" id="ENSMSIP00000014735.1"/>
    </source>
</evidence>
<dbReference type="SUPFAM" id="SSF47576">
    <property type="entry name" value="Calponin-homology domain, CH-domain"/>
    <property type="match status" value="1"/>
</dbReference>
<organism evidence="8 9">
    <name type="scientific">Mus spicilegus</name>
    <name type="common">Mound-building mouse</name>
    <dbReference type="NCBI Taxonomy" id="10103"/>
    <lineage>
        <taxon>Eukaryota</taxon>
        <taxon>Metazoa</taxon>
        <taxon>Chordata</taxon>
        <taxon>Craniata</taxon>
        <taxon>Vertebrata</taxon>
        <taxon>Euteleostomi</taxon>
        <taxon>Mammalia</taxon>
        <taxon>Eutheria</taxon>
        <taxon>Euarchontoglires</taxon>
        <taxon>Glires</taxon>
        <taxon>Rodentia</taxon>
        <taxon>Myomorpha</taxon>
        <taxon>Muroidea</taxon>
        <taxon>Muridae</taxon>
        <taxon>Murinae</taxon>
        <taxon>Mus</taxon>
        <taxon>Mus</taxon>
    </lineage>
</organism>
<dbReference type="SMART" id="SM00243">
    <property type="entry name" value="GAS2"/>
    <property type="match status" value="1"/>
</dbReference>
<keyword evidence="9" id="KW-1185">Reference proteome</keyword>
<dbReference type="PANTHER" id="PTHR46756:SF14">
    <property type="entry name" value="GAS2-LIKE PROTEIN 2"/>
    <property type="match status" value="1"/>
</dbReference>
<accession>A0A8C6H0J1</accession>
<dbReference type="InterPro" id="IPR036534">
    <property type="entry name" value="GAR_dom_sf"/>
</dbReference>
<dbReference type="InterPro" id="IPR001715">
    <property type="entry name" value="CH_dom"/>
</dbReference>
<dbReference type="Pfam" id="PF00307">
    <property type="entry name" value="CH"/>
    <property type="match status" value="1"/>
</dbReference>
<dbReference type="Gene3D" id="1.10.418.10">
    <property type="entry name" value="Calponin-like domain"/>
    <property type="match status" value="1"/>
</dbReference>
<dbReference type="GO" id="GO:1904825">
    <property type="term" value="P:protein localization to microtubule plus-end"/>
    <property type="evidence" value="ECO:0007669"/>
    <property type="project" value="Ensembl"/>
</dbReference>
<dbReference type="GO" id="GO:0036064">
    <property type="term" value="C:ciliary basal body"/>
    <property type="evidence" value="ECO:0007669"/>
    <property type="project" value="Ensembl"/>
</dbReference>
<evidence type="ECO:0000259" key="6">
    <source>
        <dbReference type="PROSITE" id="PS50021"/>
    </source>
</evidence>
<evidence type="ECO:0000313" key="9">
    <source>
        <dbReference type="Proteomes" id="UP000694415"/>
    </source>
</evidence>
<feature type="region of interest" description="Disordered" evidence="5">
    <location>
        <begin position="759"/>
        <end position="781"/>
    </location>
</feature>
<dbReference type="GO" id="GO:0001725">
    <property type="term" value="C:stress fiber"/>
    <property type="evidence" value="ECO:0007669"/>
    <property type="project" value="UniProtKB-SubCell"/>
</dbReference>
<sequence>MSQHVGHGRRPRTPGPPVRSIRPFKSSEQYLEAMKEDLAEWLRDLYGLDIDAANFLRVLETGLVLCRHANTVTEAALAFLAEAPERAQKISMPQAGVFCNGAAQPGTFQARDNISNFIQWCRKEMGIQEVLMFETEDLVLRKNVKSVVLCLLELGRRAWRFGVAAPALVHLEEEIDEELRRDLALPSPDPPPPIPPARRPCHFHNLDQMVQSLVSHCTCPVQFSMVKISEGKYRVGDSNTLIFIRILRSHVMVRVGGGWDTLGHYLDKHDPCRCTSLSHKPGSFLKPPGPPVQHEVKVQDGPSQPQPTMTISRSQSPLPPVDWKTYTSSSRKLRPPTPSSPGLRSEPPVRARTLREDPLPRSQEKPTPSQRMSSPGPQFSSTCRGPDLQSTLSGKRANRCPGELPRGRAPTSWVHKEAGSRGTHTKAPTPQRLQIPEATSKRTSARGPSPPPRSSSLASPHTIWILHQGASPQLSEPMTVHSSSPGKGLTKIPIRLSPARPPTPGRSSLGTEGGYSTGRGSISSRALEGNLDRPTHGHHSVEASGDHQTDIQTTSETEDPRSLGTQKWKERHTSLTLGRSREQALYDNLKEEVVANMKLLEVGTAYTQGTRSQAIPRSGVYVPSLGGRWPEPGGPYDKVIQELVQGPPPLLKVDLKAWKVGSERLPRPIVDPGSPKEKLGSRETGTRIKASLNAEGTTVRTIPPARGQGCSTPPVSANLEAPTHSCSDPSSDKASVCLGKGKRTLRKPQKIPSIYKLKLRPRIRPRRDHRPEKRPSRIPKPLPYSCLVLARTAPGSRLLKATLGGKGGVTCQVNGTGKKEKEKKKGGSSVSLESSIQPAESREPLQLGGTPLSPEEESWV</sequence>
<dbReference type="GO" id="GO:0008017">
    <property type="term" value="F:microtubule binding"/>
    <property type="evidence" value="ECO:0007669"/>
    <property type="project" value="InterPro"/>
</dbReference>
<evidence type="ECO:0000256" key="1">
    <source>
        <dbReference type="ARBA" id="ARBA00004529"/>
    </source>
</evidence>
<dbReference type="GO" id="GO:0005886">
    <property type="term" value="C:plasma membrane"/>
    <property type="evidence" value="ECO:0007669"/>
    <property type="project" value="Ensembl"/>
</dbReference>
<dbReference type="Ensembl" id="ENSMSIT00000018710.1">
    <property type="protein sequence ID" value="ENSMSIP00000014735.1"/>
    <property type="gene ID" value="ENSMSIG00000012668.1"/>
</dbReference>
<evidence type="ECO:0000256" key="2">
    <source>
        <dbReference type="ARBA" id="ARBA00022490"/>
    </source>
</evidence>
<evidence type="ECO:0000256" key="4">
    <source>
        <dbReference type="ARBA" id="ARBA00038441"/>
    </source>
</evidence>
<feature type="compositionally biased region" description="Polar residues" evidence="5">
    <location>
        <begin position="301"/>
        <end position="316"/>
    </location>
</feature>
<name>A0A8C6H0J1_MUSSI</name>
<feature type="compositionally biased region" description="Polar residues" evidence="5">
    <location>
        <begin position="365"/>
        <end position="393"/>
    </location>
</feature>
<protein>
    <submittedName>
        <fullName evidence="8">Growth arrest-specific 2 like 2</fullName>
    </submittedName>
</protein>
<feature type="region of interest" description="Disordered" evidence="5">
    <location>
        <begin position="804"/>
        <end position="860"/>
    </location>
</feature>
<feature type="domain" description="GAR" evidence="7">
    <location>
        <begin position="201"/>
        <end position="273"/>
    </location>
</feature>
<dbReference type="GeneTree" id="ENSGT00940000162866"/>
<dbReference type="GO" id="GO:0035371">
    <property type="term" value="C:microtubule plus-end"/>
    <property type="evidence" value="ECO:0007669"/>
    <property type="project" value="Ensembl"/>
</dbReference>
<dbReference type="FunFam" id="3.30.920.20:FF:000004">
    <property type="entry name" value="GAS2-like protein 1 isoform X1"/>
    <property type="match status" value="1"/>
</dbReference>
<evidence type="ECO:0000259" key="7">
    <source>
        <dbReference type="PROSITE" id="PS51460"/>
    </source>
</evidence>
<keyword evidence="3" id="KW-0206">Cytoskeleton</keyword>
<reference evidence="8" key="2">
    <citation type="submission" date="2025-09" db="UniProtKB">
        <authorList>
            <consortium name="Ensembl"/>
        </authorList>
    </citation>
    <scope>IDENTIFICATION</scope>
</reference>